<dbReference type="Proteomes" id="UP000311919">
    <property type="component" value="Unassembled WGS sequence"/>
</dbReference>
<dbReference type="EMBL" id="SKCS01000422">
    <property type="protein sequence ID" value="TNN07734.1"/>
    <property type="molecule type" value="Genomic_DNA"/>
</dbReference>
<dbReference type="OrthoDB" id="10011855at2759"/>
<gene>
    <name evidence="2" type="ORF">EWB00_007507</name>
</gene>
<dbReference type="GO" id="GO:0070888">
    <property type="term" value="F:E-box binding"/>
    <property type="evidence" value="ECO:0007669"/>
    <property type="project" value="TreeGrafter"/>
</dbReference>
<dbReference type="STRING" id="6182.A0A4Z2CUB9"/>
<dbReference type="PANTHER" id="PTHR19290:SF164">
    <property type="entry name" value="BHLH DOMAIN-CONTAINING PROTEIN"/>
    <property type="match status" value="1"/>
</dbReference>
<proteinExistence type="predicted"/>
<dbReference type="PANTHER" id="PTHR19290">
    <property type="entry name" value="BASIC HELIX-LOOP-HELIX PROTEIN NEUROGENIN-RELATED"/>
    <property type="match status" value="1"/>
</dbReference>
<keyword evidence="3" id="KW-1185">Reference proteome</keyword>
<dbReference type="GO" id="GO:0061564">
    <property type="term" value="P:axon development"/>
    <property type="evidence" value="ECO:0007669"/>
    <property type="project" value="TreeGrafter"/>
</dbReference>
<evidence type="ECO:0000313" key="2">
    <source>
        <dbReference type="EMBL" id="TNN07734.1"/>
    </source>
</evidence>
<dbReference type="GO" id="GO:0005634">
    <property type="term" value="C:nucleus"/>
    <property type="evidence" value="ECO:0007669"/>
    <property type="project" value="TreeGrafter"/>
</dbReference>
<dbReference type="GO" id="GO:0000981">
    <property type="term" value="F:DNA-binding transcription factor activity, RNA polymerase II-specific"/>
    <property type="evidence" value="ECO:0007669"/>
    <property type="project" value="TreeGrafter"/>
</dbReference>
<dbReference type="SMART" id="SM00353">
    <property type="entry name" value="HLH"/>
    <property type="match status" value="1"/>
</dbReference>
<evidence type="ECO:0000259" key="1">
    <source>
        <dbReference type="PROSITE" id="PS50888"/>
    </source>
</evidence>
<dbReference type="Pfam" id="PF00010">
    <property type="entry name" value="HLH"/>
    <property type="match status" value="1"/>
</dbReference>
<dbReference type="GO" id="GO:0046983">
    <property type="term" value="F:protein dimerization activity"/>
    <property type="evidence" value="ECO:0007669"/>
    <property type="project" value="InterPro"/>
</dbReference>
<dbReference type="AlphaFoldDB" id="A0A4Z2CUB9"/>
<feature type="domain" description="BHLH" evidence="1">
    <location>
        <begin position="122"/>
        <end position="176"/>
    </location>
</feature>
<dbReference type="GO" id="GO:0045944">
    <property type="term" value="P:positive regulation of transcription by RNA polymerase II"/>
    <property type="evidence" value="ECO:0007669"/>
    <property type="project" value="TreeGrafter"/>
</dbReference>
<reference evidence="2 3" key="1">
    <citation type="submission" date="2019-03" db="EMBL/GenBank/DDBJ databases">
        <title>An improved genome assembly of the fluke Schistosoma japonicum.</title>
        <authorList>
            <person name="Hu W."/>
            <person name="Luo F."/>
            <person name="Yin M."/>
            <person name="Mo X."/>
            <person name="Sun C."/>
            <person name="Wu Q."/>
            <person name="Zhu B."/>
            <person name="Xiang M."/>
            <person name="Wang J."/>
            <person name="Wang Y."/>
            <person name="Zhang T."/>
            <person name="Xu B."/>
            <person name="Zheng H."/>
            <person name="Feng Z."/>
        </authorList>
    </citation>
    <scope>NUCLEOTIDE SEQUENCE [LARGE SCALE GENOMIC DNA]</scope>
    <source>
        <strain evidence="2">HuSjv2</strain>
        <tissue evidence="2">Worms</tissue>
    </source>
</reference>
<dbReference type="SUPFAM" id="SSF47459">
    <property type="entry name" value="HLH, helix-loop-helix DNA-binding domain"/>
    <property type="match status" value="1"/>
</dbReference>
<dbReference type="InterPro" id="IPR036638">
    <property type="entry name" value="HLH_DNA-bd_sf"/>
</dbReference>
<protein>
    <submittedName>
        <fullName evidence="2">Oligodendrocyte transcription factor 2</fullName>
    </submittedName>
</protein>
<dbReference type="InterPro" id="IPR050359">
    <property type="entry name" value="bHLH_transcription_factors"/>
</dbReference>
<organism evidence="2 3">
    <name type="scientific">Schistosoma japonicum</name>
    <name type="common">Blood fluke</name>
    <dbReference type="NCBI Taxonomy" id="6182"/>
    <lineage>
        <taxon>Eukaryota</taxon>
        <taxon>Metazoa</taxon>
        <taxon>Spiralia</taxon>
        <taxon>Lophotrochozoa</taxon>
        <taxon>Platyhelminthes</taxon>
        <taxon>Trematoda</taxon>
        <taxon>Digenea</taxon>
        <taxon>Strigeidida</taxon>
        <taxon>Schistosomatoidea</taxon>
        <taxon>Schistosomatidae</taxon>
        <taxon>Schistosoma</taxon>
    </lineage>
</organism>
<sequence length="407" mass="45988">MNNLRNNEKSFMPSTVTSNYLHTSVNHDNISSIDEIKMNNLVSRETLSMKPKTRLLTKLLNKRKREIKQLHNPIQRTNKKMKIDYTNLSNGNSNMHKMPNNTRNLTISTDILPPVTDDELQELRLDINQRERRRMHDLNLAMDGLRSVLPYTQNSSVRKLSKIATLLLARNYILLLTKTLNELQEKLDVIAQSCSVDHYGSMKLTNGSQCTNEIDLTDSKKYSSLVSSLATSLLSSSSIASVVKSTSTSSCTSTSLTQLASTIPLLQSFSKSSMSSENQHGGKEELNEQILTPLQFINNDTLNKAICPEPKSLFSLIDPNFINNLTNECSYNVSNTVIPYNTTHNNRNSSNNSDLILENHNTDYSYFNSLSSSVLSNRINLMNNDVFSLTNLSYPQINQMYKLHFST</sequence>
<dbReference type="InterPro" id="IPR011598">
    <property type="entry name" value="bHLH_dom"/>
</dbReference>
<evidence type="ECO:0000313" key="3">
    <source>
        <dbReference type="Proteomes" id="UP000311919"/>
    </source>
</evidence>
<comment type="caution">
    <text evidence="2">The sequence shown here is derived from an EMBL/GenBank/DDBJ whole genome shotgun (WGS) entry which is preliminary data.</text>
</comment>
<dbReference type="GO" id="GO:0007423">
    <property type="term" value="P:sensory organ development"/>
    <property type="evidence" value="ECO:0007669"/>
    <property type="project" value="TreeGrafter"/>
</dbReference>
<dbReference type="PROSITE" id="PS50888">
    <property type="entry name" value="BHLH"/>
    <property type="match status" value="1"/>
</dbReference>
<dbReference type="Gene3D" id="4.10.280.10">
    <property type="entry name" value="Helix-loop-helix DNA-binding domain"/>
    <property type="match status" value="1"/>
</dbReference>
<name>A0A4Z2CUB9_SCHJA</name>
<accession>A0A4Z2CUB9</accession>
<dbReference type="CDD" id="cd11429">
    <property type="entry name" value="bHLH_TS_OLIG"/>
    <property type="match status" value="1"/>
</dbReference>